<dbReference type="InterPro" id="IPR005828">
    <property type="entry name" value="MFS_sugar_transport-like"/>
</dbReference>
<keyword evidence="5 8" id="KW-1133">Transmembrane helix</keyword>
<reference evidence="10 11" key="1">
    <citation type="submission" date="2024-02" db="EMBL/GenBank/DDBJ databases">
        <title>De novo assembly and annotation of 12 fungi associated with fruit tree decline syndrome in Ontario, Canada.</title>
        <authorList>
            <person name="Sulman M."/>
            <person name="Ellouze W."/>
            <person name="Ilyukhin E."/>
        </authorList>
    </citation>
    <scope>NUCLEOTIDE SEQUENCE [LARGE SCALE GENOMIC DNA]</scope>
    <source>
        <strain evidence="10 11">M1-105</strain>
    </source>
</reference>
<evidence type="ECO:0000256" key="2">
    <source>
        <dbReference type="ARBA" id="ARBA00010992"/>
    </source>
</evidence>
<gene>
    <name evidence="10" type="ORF">SLS56_006356</name>
</gene>
<dbReference type="InterPro" id="IPR003663">
    <property type="entry name" value="Sugar/inositol_transpt"/>
</dbReference>
<dbReference type="EMBL" id="JAJVDC020000072">
    <property type="protein sequence ID" value="KAL1627532.1"/>
    <property type="molecule type" value="Genomic_DNA"/>
</dbReference>
<keyword evidence="3 7" id="KW-0813">Transport</keyword>
<evidence type="ECO:0000256" key="3">
    <source>
        <dbReference type="ARBA" id="ARBA00022448"/>
    </source>
</evidence>
<feature type="domain" description="Major facilitator superfamily (MFS) profile" evidence="9">
    <location>
        <begin position="1"/>
        <end position="432"/>
    </location>
</feature>
<evidence type="ECO:0000313" key="10">
    <source>
        <dbReference type="EMBL" id="KAL1627532.1"/>
    </source>
</evidence>
<dbReference type="PRINTS" id="PR00171">
    <property type="entry name" value="SUGRTRNSPORT"/>
</dbReference>
<keyword evidence="4 8" id="KW-0812">Transmembrane</keyword>
<evidence type="ECO:0000256" key="6">
    <source>
        <dbReference type="ARBA" id="ARBA00023136"/>
    </source>
</evidence>
<comment type="similarity">
    <text evidence="2 7">Belongs to the major facilitator superfamily. Sugar transporter (TC 2.A.1.1) family.</text>
</comment>
<evidence type="ECO:0000256" key="7">
    <source>
        <dbReference type="RuleBase" id="RU003346"/>
    </source>
</evidence>
<dbReference type="Proteomes" id="UP001521116">
    <property type="component" value="Unassembled WGS sequence"/>
</dbReference>
<evidence type="ECO:0000259" key="9">
    <source>
        <dbReference type="PROSITE" id="PS50850"/>
    </source>
</evidence>
<dbReference type="PANTHER" id="PTHR48022:SF64">
    <property type="entry name" value="MAJOR FACILITATOR SUPERFAMILY (MFS) PROFILE DOMAIN-CONTAINING PROTEIN"/>
    <property type="match status" value="1"/>
</dbReference>
<dbReference type="InterPro" id="IPR005829">
    <property type="entry name" value="Sugar_transporter_CS"/>
</dbReference>
<keyword evidence="6 8" id="KW-0472">Membrane</keyword>
<evidence type="ECO:0000256" key="5">
    <source>
        <dbReference type="ARBA" id="ARBA00022989"/>
    </source>
</evidence>
<dbReference type="Pfam" id="PF00083">
    <property type="entry name" value="Sugar_tr"/>
    <property type="match status" value="1"/>
</dbReference>
<dbReference type="Gene3D" id="1.20.1250.20">
    <property type="entry name" value="MFS general substrate transporter like domains"/>
    <property type="match status" value="1"/>
</dbReference>
<organism evidence="10 11">
    <name type="scientific">Neofusicoccum ribis</name>
    <dbReference type="NCBI Taxonomy" id="45134"/>
    <lineage>
        <taxon>Eukaryota</taxon>
        <taxon>Fungi</taxon>
        <taxon>Dikarya</taxon>
        <taxon>Ascomycota</taxon>
        <taxon>Pezizomycotina</taxon>
        <taxon>Dothideomycetes</taxon>
        <taxon>Dothideomycetes incertae sedis</taxon>
        <taxon>Botryosphaeriales</taxon>
        <taxon>Botryosphaeriaceae</taxon>
        <taxon>Neofusicoccum</taxon>
    </lineage>
</organism>
<feature type="transmembrane region" description="Helical" evidence="8">
    <location>
        <begin position="285"/>
        <end position="302"/>
    </location>
</feature>
<dbReference type="PANTHER" id="PTHR48022">
    <property type="entry name" value="PLASTIDIC GLUCOSE TRANSPORTER 4"/>
    <property type="match status" value="1"/>
</dbReference>
<feature type="transmembrane region" description="Helical" evidence="8">
    <location>
        <begin position="243"/>
        <end position="265"/>
    </location>
</feature>
<comment type="caution">
    <text evidence="10">The sequence shown here is derived from an EMBL/GenBank/DDBJ whole genome shotgun (WGS) entry which is preliminary data.</text>
</comment>
<feature type="transmembrane region" description="Helical" evidence="8">
    <location>
        <begin position="88"/>
        <end position="110"/>
    </location>
</feature>
<feature type="transmembrane region" description="Helical" evidence="8">
    <location>
        <begin position="33"/>
        <end position="52"/>
    </location>
</feature>
<evidence type="ECO:0000256" key="4">
    <source>
        <dbReference type="ARBA" id="ARBA00022692"/>
    </source>
</evidence>
<feature type="transmembrane region" description="Helical" evidence="8">
    <location>
        <begin position="339"/>
        <end position="363"/>
    </location>
</feature>
<feature type="transmembrane region" description="Helical" evidence="8">
    <location>
        <begin position="154"/>
        <end position="174"/>
    </location>
</feature>
<feature type="transmembrane region" description="Helical" evidence="8">
    <location>
        <begin position="309"/>
        <end position="327"/>
    </location>
</feature>
<feature type="transmembrane region" description="Helical" evidence="8">
    <location>
        <begin position="405"/>
        <end position="428"/>
    </location>
</feature>
<dbReference type="InterPro" id="IPR050360">
    <property type="entry name" value="MFS_Sugar_Transporters"/>
</dbReference>
<evidence type="ECO:0000313" key="11">
    <source>
        <dbReference type="Proteomes" id="UP001521116"/>
    </source>
</evidence>
<protein>
    <recommendedName>
        <fullName evidence="9">Major facilitator superfamily (MFS) profile domain-containing protein</fullName>
    </recommendedName>
</protein>
<name>A0ABR3SR02_9PEZI</name>
<dbReference type="InterPro" id="IPR020846">
    <property type="entry name" value="MFS_dom"/>
</dbReference>
<keyword evidence="11" id="KW-1185">Reference proteome</keyword>
<evidence type="ECO:0000256" key="8">
    <source>
        <dbReference type="SAM" id="Phobius"/>
    </source>
</evidence>
<dbReference type="PROSITE" id="PS50850">
    <property type="entry name" value="MFS"/>
    <property type="match status" value="1"/>
</dbReference>
<dbReference type="PROSITE" id="PS00216">
    <property type="entry name" value="SUGAR_TRANSPORT_1"/>
    <property type="match status" value="2"/>
</dbReference>
<evidence type="ECO:0000256" key="1">
    <source>
        <dbReference type="ARBA" id="ARBA00004141"/>
    </source>
</evidence>
<proteinExistence type="inferred from homology"/>
<feature type="transmembrane region" description="Helical" evidence="8">
    <location>
        <begin position="64"/>
        <end position="82"/>
    </location>
</feature>
<feature type="transmembrane region" description="Helical" evidence="8">
    <location>
        <begin position="122"/>
        <end position="142"/>
    </location>
</feature>
<dbReference type="NCBIfam" id="TIGR00879">
    <property type="entry name" value="SP"/>
    <property type="match status" value="1"/>
</dbReference>
<sequence length="491" mass="52492">MKVRGKMVKKVPNDYFEATTKLVSAMGNPSSDGVGLITAIIFVGGFVGAFFASPLADRYGRRPSLAFGSFLCIVGAALQSAAQDRGMFIGGRLIIGFGISFTTSAGPSLLNELAHPRMRGQIASMFNVLWYVGSIIASWLTFGTGYLSTSWSWRIPSLVQGAPALFVLMTTFFMPESPRYLLSRGRTAEALHVLSTYHANGAPNDPLVTHSISQITAALAVERASKSTTWRRTLSTHPNRRRLGIVAAVAILTLWTGQSAISYYFSPILASVGIASTAQQTGINGGLQIWNLLCAAAGALLADRVGRRPLWLVSFGGMLLANVPLTVASACYATRGSVAAAYVTVVWLFLYNAAFNVACNPLLYAYTTEILPYGLRVKGLALQIALGQAALTVNSYVNPIALDRIGYWLFVFYAGMLVVAVGVVWRWFPETKGMSLEELMGLFGEEEKGLGGVEEIVGVEYTGEAGDGVEGPVVVPKGNGSVKGTRKGEQV</sequence>
<dbReference type="SUPFAM" id="SSF103473">
    <property type="entry name" value="MFS general substrate transporter"/>
    <property type="match status" value="1"/>
</dbReference>
<accession>A0ABR3SR02</accession>
<dbReference type="InterPro" id="IPR036259">
    <property type="entry name" value="MFS_trans_sf"/>
</dbReference>
<comment type="subcellular location">
    <subcellularLocation>
        <location evidence="1">Membrane</location>
        <topology evidence="1">Multi-pass membrane protein</topology>
    </subcellularLocation>
</comment>